<dbReference type="PANTHER" id="PTHR43542">
    <property type="entry name" value="METHYLTRANSFERASE"/>
    <property type="match status" value="1"/>
</dbReference>
<gene>
    <name evidence="3" type="primary">rsmD</name>
    <name evidence="3" type="ORF">EJ419_02260</name>
</gene>
<evidence type="ECO:0000256" key="2">
    <source>
        <dbReference type="ARBA" id="ARBA00022679"/>
    </source>
</evidence>
<keyword evidence="2 3" id="KW-0808">Transferase</keyword>
<proteinExistence type="predicted"/>
<dbReference type="EC" id="2.1.1.171" evidence="3"/>
<dbReference type="EMBL" id="RXLP01000008">
    <property type="protein sequence ID" value="TCD54679.1"/>
    <property type="molecule type" value="Genomic_DNA"/>
</dbReference>
<evidence type="ECO:0000256" key="1">
    <source>
        <dbReference type="ARBA" id="ARBA00022603"/>
    </source>
</evidence>
<dbReference type="NCBIfam" id="TIGR00095">
    <property type="entry name" value="16S rRNA (guanine(966)-N(2))-methyltransferase RsmD"/>
    <property type="match status" value="1"/>
</dbReference>
<dbReference type="Gene3D" id="3.40.50.150">
    <property type="entry name" value="Vaccinia Virus protein VP39"/>
    <property type="match status" value="1"/>
</dbReference>
<name>A0A4V2MU20_9BIFI</name>
<keyword evidence="1 3" id="KW-0489">Methyltransferase</keyword>
<evidence type="ECO:0000313" key="3">
    <source>
        <dbReference type="EMBL" id="TCD54679.1"/>
    </source>
</evidence>
<evidence type="ECO:0000313" key="4">
    <source>
        <dbReference type="Proteomes" id="UP000291289"/>
    </source>
</evidence>
<dbReference type="PROSITE" id="PS00092">
    <property type="entry name" value="N6_MTASE"/>
    <property type="match status" value="1"/>
</dbReference>
<keyword evidence="4" id="KW-1185">Reference proteome</keyword>
<dbReference type="GO" id="GO:0052913">
    <property type="term" value="F:16S rRNA (guanine(966)-N(2))-methyltransferase activity"/>
    <property type="evidence" value="ECO:0007669"/>
    <property type="project" value="UniProtKB-EC"/>
</dbReference>
<dbReference type="SUPFAM" id="SSF53335">
    <property type="entry name" value="S-adenosyl-L-methionine-dependent methyltransferases"/>
    <property type="match status" value="1"/>
</dbReference>
<dbReference type="InterPro" id="IPR002052">
    <property type="entry name" value="DNA_methylase_N6_adenine_CS"/>
</dbReference>
<dbReference type="Proteomes" id="UP000291289">
    <property type="component" value="Unassembled WGS sequence"/>
</dbReference>
<accession>A0A4V2MU20</accession>
<dbReference type="Pfam" id="PF03602">
    <property type="entry name" value="Cons_hypoth95"/>
    <property type="match status" value="1"/>
</dbReference>
<dbReference type="CDD" id="cd02440">
    <property type="entry name" value="AdoMet_MTases"/>
    <property type="match status" value="1"/>
</dbReference>
<dbReference type="RefSeq" id="WP_131283305.1">
    <property type="nucleotide sequence ID" value="NZ_RXLP01000008.1"/>
</dbReference>
<dbReference type="OrthoDB" id="9803017at2"/>
<dbReference type="PIRSF" id="PIRSF004553">
    <property type="entry name" value="CHP00095"/>
    <property type="match status" value="1"/>
</dbReference>
<sequence length="191" mass="21035">MRIIAGRFKGQEIKTPKNASTTRPTTDRTKEAIFSHLESMGMLDNTRVADIYAGTGALGFEALSRGAASVTFVESNAQIARLIAQTAQSFKGPHARELSIKIIRAQAEKYTQKVAGSAELFDLVFMDPPYAVETDTVNEQIARISTTLSTDGVLMVERSIRSTDISAPEGFEIYLRKDYGETEVFYIRSLA</sequence>
<organism evidence="3 4">
    <name type="scientific">Alloscardovia theropitheci</name>
    <dbReference type="NCBI Taxonomy" id="2496842"/>
    <lineage>
        <taxon>Bacteria</taxon>
        <taxon>Bacillati</taxon>
        <taxon>Actinomycetota</taxon>
        <taxon>Actinomycetes</taxon>
        <taxon>Bifidobacteriales</taxon>
        <taxon>Bifidobacteriaceae</taxon>
        <taxon>Alloscardovia</taxon>
    </lineage>
</organism>
<dbReference type="InterPro" id="IPR029063">
    <property type="entry name" value="SAM-dependent_MTases_sf"/>
</dbReference>
<protein>
    <submittedName>
        <fullName evidence="3">16S rRNA (Guanine(966)-N(2))-methyltransferase RsmD</fullName>
        <ecNumber evidence="3">2.1.1.171</ecNumber>
    </submittedName>
</protein>
<dbReference type="AlphaFoldDB" id="A0A4V2MU20"/>
<dbReference type="PANTHER" id="PTHR43542:SF1">
    <property type="entry name" value="METHYLTRANSFERASE"/>
    <property type="match status" value="1"/>
</dbReference>
<dbReference type="InterPro" id="IPR004398">
    <property type="entry name" value="RNA_MeTrfase_RsmD"/>
</dbReference>
<comment type="caution">
    <text evidence="3">The sequence shown here is derived from an EMBL/GenBank/DDBJ whole genome shotgun (WGS) entry which is preliminary data.</text>
</comment>
<dbReference type="GO" id="GO:0003676">
    <property type="term" value="F:nucleic acid binding"/>
    <property type="evidence" value="ECO:0007669"/>
    <property type="project" value="InterPro"/>
</dbReference>
<reference evidence="3 4" key="1">
    <citation type="submission" date="2018-12" db="EMBL/GenBank/DDBJ databases">
        <title>Alloscrdovia theropitheci sp. nov: a novel taxon from the feces of the bleeding-herat monkey (Theropithecus geleda).</title>
        <authorList>
            <person name="Modesto M."/>
        </authorList>
    </citation>
    <scope>NUCLEOTIDE SEQUENCE [LARGE SCALE GENOMIC DNA]</scope>
    <source>
        <strain evidence="3 4">GLDI4/2</strain>
    </source>
</reference>